<gene>
    <name evidence="1" type="ORF">HGB38_31785</name>
</gene>
<dbReference type="RefSeq" id="WP_062975662.1">
    <property type="nucleotide sequence ID" value="NZ_JAAXOS010000021.1"/>
</dbReference>
<evidence type="ECO:0000313" key="2">
    <source>
        <dbReference type="Proteomes" id="UP000540698"/>
    </source>
</evidence>
<organism evidence="1 2">
    <name type="scientific">Nocardia gamkensis</name>
    <dbReference type="NCBI Taxonomy" id="352869"/>
    <lineage>
        <taxon>Bacteria</taxon>
        <taxon>Bacillati</taxon>
        <taxon>Actinomycetota</taxon>
        <taxon>Actinomycetes</taxon>
        <taxon>Mycobacteriales</taxon>
        <taxon>Nocardiaceae</taxon>
        <taxon>Nocardia</taxon>
    </lineage>
</organism>
<evidence type="ECO:0000313" key="1">
    <source>
        <dbReference type="EMBL" id="NKY30760.1"/>
    </source>
</evidence>
<reference evidence="1 2" key="1">
    <citation type="submission" date="2020-04" db="EMBL/GenBank/DDBJ databases">
        <title>MicrobeNet Type strains.</title>
        <authorList>
            <person name="Nicholson A.C."/>
        </authorList>
    </citation>
    <scope>NUCLEOTIDE SEQUENCE [LARGE SCALE GENOMIC DNA]</scope>
    <source>
        <strain evidence="1 2">DSM 44956</strain>
    </source>
</reference>
<proteinExistence type="predicted"/>
<keyword evidence="2" id="KW-1185">Reference proteome</keyword>
<protein>
    <submittedName>
        <fullName evidence="1">Uncharacterized protein</fullName>
    </submittedName>
</protein>
<dbReference type="AlphaFoldDB" id="A0A7X6R6K9"/>
<dbReference type="EMBL" id="JAAXOS010000021">
    <property type="protein sequence ID" value="NKY30760.1"/>
    <property type="molecule type" value="Genomic_DNA"/>
</dbReference>
<sequence length="322" mass="35919">MVYVVTLTGEELSDIRSKLRAEQRLTKAFNKGGVAADPPRVVLVVRDDTHDERSRTLAWLGIAVHRGKIGAVDDSPTVDHLRECTEDIPLDGDGGLLRLLPDAVREPIDQSFVLGSVGSFGRMAWEAMETKLRDKHPNLAPILEWLGALADPPVLSNDDPANRAWQEQRDAVGTIARIFKVPPTTFSAWRRPSSRHAPYLAGLIPDPVEHSLIEHDARAFADSPSLFSEWADRPDARCDIHVFQDEAGRTLEIANVNATNVEARLGTDMIYFYEPTSSFVLVQYKRLDPTRRTMSVDARLLGQLDRLEEVARLSRSAARPED</sequence>
<name>A0A7X6R6K9_9NOCA</name>
<comment type="caution">
    <text evidence="1">The sequence shown here is derived from an EMBL/GenBank/DDBJ whole genome shotgun (WGS) entry which is preliminary data.</text>
</comment>
<dbReference type="Proteomes" id="UP000540698">
    <property type="component" value="Unassembled WGS sequence"/>
</dbReference>
<accession>A0A7X6R6K9</accession>